<protein>
    <submittedName>
        <fullName evidence="9">Biopolymer transporter ExbD</fullName>
    </submittedName>
</protein>
<keyword evidence="7" id="KW-0813">Transport</keyword>
<feature type="region of interest" description="Disordered" evidence="8">
    <location>
        <begin position="1"/>
        <end position="22"/>
    </location>
</feature>
<evidence type="ECO:0000256" key="5">
    <source>
        <dbReference type="ARBA" id="ARBA00022989"/>
    </source>
</evidence>
<keyword evidence="5" id="KW-1133">Transmembrane helix</keyword>
<name>A0ABP8IY43_9BACT</name>
<comment type="caution">
    <text evidence="9">The sequence shown here is derived from an EMBL/GenBank/DDBJ whole genome shotgun (WGS) entry which is preliminary data.</text>
</comment>
<comment type="subcellular location">
    <subcellularLocation>
        <location evidence="1">Cell membrane</location>
        <topology evidence="1">Single-pass membrane protein</topology>
    </subcellularLocation>
    <subcellularLocation>
        <location evidence="7">Cell membrane</location>
        <topology evidence="7">Single-pass type II membrane protein</topology>
    </subcellularLocation>
</comment>
<evidence type="ECO:0000313" key="10">
    <source>
        <dbReference type="Proteomes" id="UP001500454"/>
    </source>
</evidence>
<dbReference type="Pfam" id="PF02472">
    <property type="entry name" value="ExbD"/>
    <property type="match status" value="1"/>
</dbReference>
<proteinExistence type="inferred from homology"/>
<dbReference type="EMBL" id="BAABHA010000002">
    <property type="protein sequence ID" value="GAA4378110.1"/>
    <property type="molecule type" value="Genomic_DNA"/>
</dbReference>
<evidence type="ECO:0000256" key="3">
    <source>
        <dbReference type="ARBA" id="ARBA00022475"/>
    </source>
</evidence>
<dbReference type="PANTHER" id="PTHR30558:SF3">
    <property type="entry name" value="BIOPOLYMER TRANSPORT PROTEIN EXBD-RELATED"/>
    <property type="match status" value="1"/>
</dbReference>
<dbReference type="RefSeq" id="WP_345222604.1">
    <property type="nucleotide sequence ID" value="NZ_BAABHA010000002.1"/>
</dbReference>
<keyword evidence="10" id="KW-1185">Reference proteome</keyword>
<evidence type="ECO:0000256" key="8">
    <source>
        <dbReference type="SAM" id="MobiDB-lite"/>
    </source>
</evidence>
<dbReference type="InterPro" id="IPR003400">
    <property type="entry name" value="ExbD"/>
</dbReference>
<evidence type="ECO:0000256" key="6">
    <source>
        <dbReference type="ARBA" id="ARBA00023136"/>
    </source>
</evidence>
<evidence type="ECO:0000256" key="2">
    <source>
        <dbReference type="ARBA" id="ARBA00005811"/>
    </source>
</evidence>
<comment type="similarity">
    <text evidence="2 7">Belongs to the ExbD/TolR family.</text>
</comment>
<keyword evidence="3" id="KW-1003">Cell membrane</keyword>
<keyword evidence="4 7" id="KW-0812">Transmembrane</keyword>
<evidence type="ECO:0000313" key="9">
    <source>
        <dbReference type="EMBL" id="GAA4378110.1"/>
    </source>
</evidence>
<organism evidence="9 10">
    <name type="scientific">Hymenobacter koreensis</name>
    <dbReference type="NCBI Taxonomy" id="1084523"/>
    <lineage>
        <taxon>Bacteria</taxon>
        <taxon>Pseudomonadati</taxon>
        <taxon>Bacteroidota</taxon>
        <taxon>Cytophagia</taxon>
        <taxon>Cytophagales</taxon>
        <taxon>Hymenobacteraceae</taxon>
        <taxon>Hymenobacter</taxon>
    </lineage>
</organism>
<keyword evidence="6" id="KW-0472">Membrane</keyword>
<reference evidence="10" key="1">
    <citation type="journal article" date="2019" name="Int. J. Syst. Evol. Microbiol.">
        <title>The Global Catalogue of Microorganisms (GCM) 10K type strain sequencing project: providing services to taxonomists for standard genome sequencing and annotation.</title>
        <authorList>
            <consortium name="The Broad Institute Genomics Platform"/>
            <consortium name="The Broad Institute Genome Sequencing Center for Infectious Disease"/>
            <person name="Wu L."/>
            <person name="Ma J."/>
        </authorList>
    </citation>
    <scope>NUCLEOTIDE SEQUENCE [LARGE SCALE GENOMIC DNA]</scope>
    <source>
        <strain evidence="10">JCM 17924</strain>
    </source>
</reference>
<dbReference type="PANTHER" id="PTHR30558">
    <property type="entry name" value="EXBD MEMBRANE COMPONENT OF PMF-DRIVEN MACROMOLECULE IMPORT SYSTEM"/>
    <property type="match status" value="1"/>
</dbReference>
<evidence type="ECO:0000256" key="7">
    <source>
        <dbReference type="RuleBase" id="RU003879"/>
    </source>
</evidence>
<gene>
    <name evidence="9" type="ORF">GCM10023186_14150</name>
</gene>
<sequence length="175" mass="19294">MAEIQQNNSGGGKGGKKRAKKMSTKIDMTPMVDLAFLLLTFFMLTTTFAKPSVMQISMPVKPKPNDPEPLALKASEAFTVLLGENNKVYYYEGLLDATTKPELKVTNYSDSGIRQVLLERINRAPKPTVLIKAADKANYKNMVDILDEMTITGQKKYALVDISKEDDALITSSGL</sequence>
<dbReference type="Proteomes" id="UP001500454">
    <property type="component" value="Unassembled WGS sequence"/>
</dbReference>
<keyword evidence="7" id="KW-0653">Protein transport</keyword>
<accession>A0ABP8IY43</accession>
<evidence type="ECO:0000256" key="1">
    <source>
        <dbReference type="ARBA" id="ARBA00004162"/>
    </source>
</evidence>
<evidence type="ECO:0000256" key="4">
    <source>
        <dbReference type="ARBA" id="ARBA00022692"/>
    </source>
</evidence>